<comment type="caution">
    <text evidence="1">The sequence shown here is derived from an EMBL/GenBank/DDBJ whole genome shotgun (WGS) entry which is preliminary data.</text>
</comment>
<sequence length="192" mass="21373">MPTDAPSDAVAVLHSQVLLQKLDFWLRNPDYLADELISRYERDSNPEDLDLARHILESDEPEVRSYQMLRYLFGAYEPLDEALSVLRTPGLVIRRKQGSNGHITQHDYYLTSSGRTAAQTIVDTAPDLSYYVERSTLVADLAAGRRGSALRDIQYLQPEYADAALGTHIAGIAARARQRLKDALASAEGGQQ</sequence>
<evidence type="ECO:0000313" key="2">
    <source>
        <dbReference type="Proteomes" id="UP000321379"/>
    </source>
</evidence>
<accession>A0A5C8UNZ4</accession>
<dbReference type="AlphaFoldDB" id="A0A5C8UNZ4"/>
<dbReference type="EMBL" id="VRMG01000008">
    <property type="protein sequence ID" value="TXN30096.1"/>
    <property type="molecule type" value="Genomic_DNA"/>
</dbReference>
<dbReference type="Proteomes" id="UP000321379">
    <property type="component" value="Unassembled WGS sequence"/>
</dbReference>
<keyword evidence="2" id="KW-1185">Reference proteome</keyword>
<organism evidence="1 2">
    <name type="scientific">Lacisediminihabitans profunda</name>
    <dbReference type="NCBI Taxonomy" id="2594790"/>
    <lineage>
        <taxon>Bacteria</taxon>
        <taxon>Bacillati</taxon>
        <taxon>Actinomycetota</taxon>
        <taxon>Actinomycetes</taxon>
        <taxon>Micrococcales</taxon>
        <taxon>Microbacteriaceae</taxon>
        <taxon>Lacisediminihabitans</taxon>
    </lineage>
</organism>
<proteinExistence type="predicted"/>
<evidence type="ECO:0000313" key="1">
    <source>
        <dbReference type="EMBL" id="TXN30096.1"/>
    </source>
</evidence>
<gene>
    <name evidence="1" type="ORF">FVP33_11550</name>
</gene>
<name>A0A5C8UNZ4_9MICO</name>
<reference evidence="1 2" key="1">
    <citation type="submission" date="2019-08" db="EMBL/GenBank/DDBJ databases">
        <title>Bacterial whole genome sequence for Glaciihabitans sp. CHu50b-6-2.</title>
        <authorList>
            <person name="Jin L."/>
        </authorList>
    </citation>
    <scope>NUCLEOTIDE SEQUENCE [LARGE SCALE GENOMIC DNA]</scope>
    <source>
        <strain evidence="1 2">CHu50b-6-2</strain>
    </source>
</reference>
<protein>
    <submittedName>
        <fullName evidence="1">Uncharacterized protein</fullName>
    </submittedName>
</protein>